<dbReference type="PANTHER" id="PTHR12867:SF6">
    <property type="entry name" value="N-ACETYLGLUCOSAMINYLDIPHOSPHODOLICHOL N-ACETYLGLUCOSAMINYLTRANSFERASE"/>
    <property type="match status" value="1"/>
</dbReference>
<dbReference type="GO" id="GO:0004577">
    <property type="term" value="F:N-acetylglucosaminyldiphosphodolichol N-acetylglucosaminyltransferase activity"/>
    <property type="evidence" value="ECO:0007669"/>
    <property type="project" value="UniProtKB-EC"/>
</dbReference>
<feature type="domain" description="Glycosyl transferase family 28 C-terminal" evidence="8">
    <location>
        <begin position="3"/>
        <end position="142"/>
    </location>
</feature>
<dbReference type="Pfam" id="PF04101">
    <property type="entry name" value="Glyco_tran_28_C"/>
    <property type="match status" value="1"/>
</dbReference>
<evidence type="ECO:0000313" key="11">
    <source>
        <dbReference type="WBParaSite" id="GPUH_0001540501-mRNA-1"/>
    </source>
</evidence>
<comment type="similarity">
    <text evidence="2">Belongs to the glycosyltransferase 28 family.</text>
</comment>
<sequence>MRCFVTVGSTEFDALVVALTAPECLQKLSDLGVRELLIQLGRGKLEPRRGEQCGIMVDFYRYRDNIWPDIASADLVIGHAGAGTCLEVLRARKPLIVVINEQLMGNHQRELADRLAELGHLLCTVPERLAEVIASPDLFNRKRFAEPDYKWLTAVIDEHMGIVY</sequence>
<dbReference type="Proteomes" id="UP000271098">
    <property type="component" value="Unassembled WGS sequence"/>
</dbReference>
<dbReference type="AlphaFoldDB" id="A0A183E343"/>
<dbReference type="WBParaSite" id="GPUH_0001540501-mRNA-1">
    <property type="protein sequence ID" value="GPUH_0001540501-mRNA-1"/>
    <property type="gene ID" value="GPUH_0001540501"/>
</dbReference>
<dbReference type="InterPro" id="IPR007235">
    <property type="entry name" value="Glyco_trans_28_C"/>
</dbReference>
<dbReference type="OrthoDB" id="20273at2759"/>
<dbReference type="EMBL" id="UYRT01082368">
    <property type="protein sequence ID" value="VDN25899.1"/>
    <property type="molecule type" value="Genomic_DNA"/>
</dbReference>
<keyword evidence="10" id="KW-1185">Reference proteome</keyword>
<organism evidence="11">
    <name type="scientific">Gongylonema pulchrum</name>
    <dbReference type="NCBI Taxonomy" id="637853"/>
    <lineage>
        <taxon>Eukaryota</taxon>
        <taxon>Metazoa</taxon>
        <taxon>Ecdysozoa</taxon>
        <taxon>Nematoda</taxon>
        <taxon>Chromadorea</taxon>
        <taxon>Rhabditida</taxon>
        <taxon>Spirurina</taxon>
        <taxon>Spiruromorpha</taxon>
        <taxon>Spiruroidea</taxon>
        <taxon>Gongylonematidae</taxon>
        <taxon>Gongylonema</taxon>
    </lineage>
</organism>
<name>A0A183E343_9BILA</name>
<keyword evidence="6" id="KW-0808">Transferase</keyword>
<keyword evidence="5" id="KW-0328">Glycosyltransferase</keyword>
<dbReference type="GO" id="GO:0005783">
    <property type="term" value="C:endoplasmic reticulum"/>
    <property type="evidence" value="ECO:0007669"/>
    <property type="project" value="UniProtKB-SubCell"/>
</dbReference>
<accession>A0A183E343</accession>
<reference evidence="11" key="1">
    <citation type="submission" date="2016-06" db="UniProtKB">
        <authorList>
            <consortium name="WormBaseParasite"/>
        </authorList>
    </citation>
    <scope>IDENTIFICATION</scope>
</reference>
<dbReference type="GO" id="GO:0006488">
    <property type="term" value="P:dolichol-linked oligosaccharide biosynthetic process"/>
    <property type="evidence" value="ECO:0007669"/>
    <property type="project" value="InterPro"/>
</dbReference>
<dbReference type="InterPro" id="IPR039042">
    <property type="entry name" value="Alg13-like"/>
</dbReference>
<evidence type="ECO:0000313" key="9">
    <source>
        <dbReference type="EMBL" id="VDN25899.1"/>
    </source>
</evidence>
<evidence type="ECO:0000256" key="3">
    <source>
        <dbReference type="ARBA" id="ARBA00012614"/>
    </source>
</evidence>
<evidence type="ECO:0000256" key="6">
    <source>
        <dbReference type="ARBA" id="ARBA00022679"/>
    </source>
</evidence>
<keyword evidence="7" id="KW-0256">Endoplasmic reticulum</keyword>
<dbReference type="Gene3D" id="3.40.50.2000">
    <property type="entry name" value="Glycogen Phosphorylase B"/>
    <property type="match status" value="1"/>
</dbReference>
<evidence type="ECO:0000256" key="1">
    <source>
        <dbReference type="ARBA" id="ARBA00004240"/>
    </source>
</evidence>
<evidence type="ECO:0000256" key="2">
    <source>
        <dbReference type="ARBA" id="ARBA00006962"/>
    </source>
</evidence>
<evidence type="ECO:0000256" key="4">
    <source>
        <dbReference type="ARBA" id="ARBA00017468"/>
    </source>
</evidence>
<evidence type="ECO:0000259" key="8">
    <source>
        <dbReference type="Pfam" id="PF04101"/>
    </source>
</evidence>
<comment type="subcellular location">
    <subcellularLocation>
        <location evidence="1">Endoplasmic reticulum</location>
    </subcellularLocation>
</comment>
<proteinExistence type="inferred from homology"/>
<reference evidence="9 10" key="2">
    <citation type="submission" date="2018-11" db="EMBL/GenBank/DDBJ databases">
        <authorList>
            <consortium name="Pathogen Informatics"/>
        </authorList>
    </citation>
    <scope>NUCLEOTIDE SEQUENCE [LARGE SCALE GENOMIC DNA]</scope>
</reference>
<dbReference type="EC" id="2.4.1.141" evidence="3"/>
<gene>
    <name evidence="9" type="ORF">GPUH_LOCUS15384</name>
</gene>
<protein>
    <recommendedName>
        <fullName evidence="4">UDP-N-acetylglucosamine transferase subunit ALG13</fullName>
        <ecNumber evidence="3">2.4.1.141</ecNumber>
    </recommendedName>
</protein>
<evidence type="ECO:0000313" key="10">
    <source>
        <dbReference type="Proteomes" id="UP000271098"/>
    </source>
</evidence>
<dbReference type="PANTHER" id="PTHR12867">
    <property type="entry name" value="GLYCOSYL TRANSFERASE-RELATED"/>
    <property type="match status" value="1"/>
</dbReference>
<evidence type="ECO:0000256" key="5">
    <source>
        <dbReference type="ARBA" id="ARBA00022676"/>
    </source>
</evidence>
<dbReference type="SUPFAM" id="SSF53756">
    <property type="entry name" value="UDP-Glycosyltransferase/glycogen phosphorylase"/>
    <property type="match status" value="1"/>
</dbReference>
<evidence type="ECO:0000256" key="7">
    <source>
        <dbReference type="ARBA" id="ARBA00022824"/>
    </source>
</evidence>